<reference evidence="1" key="1">
    <citation type="submission" date="2023-05" db="EMBL/GenBank/DDBJ databases">
        <authorList>
            <person name="Huff M."/>
        </authorList>
    </citation>
    <scope>NUCLEOTIDE SEQUENCE</scope>
</reference>
<dbReference type="Proteomes" id="UP000834106">
    <property type="component" value="Chromosome 19"/>
</dbReference>
<dbReference type="EMBL" id="OU503054">
    <property type="protein sequence ID" value="CAI9782899.1"/>
    <property type="molecule type" value="Genomic_DNA"/>
</dbReference>
<dbReference type="AlphaFoldDB" id="A0AAD2A8K7"/>
<proteinExistence type="predicted"/>
<organism evidence="1 2">
    <name type="scientific">Fraxinus pennsylvanica</name>
    <dbReference type="NCBI Taxonomy" id="56036"/>
    <lineage>
        <taxon>Eukaryota</taxon>
        <taxon>Viridiplantae</taxon>
        <taxon>Streptophyta</taxon>
        <taxon>Embryophyta</taxon>
        <taxon>Tracheophyta</taxon>
        <taxon>Spermatophyta</taxon>
        <taxon>Magnoliopsida</taxon>
        <taxon>eudicotyledons</taxon>
        <taxon>Gunneridae</taxon>
        <taxon>Pentapetalae</taxon>
        <taxon>asterids</taxon>
        <taxon>lamiids</taxon>
        <taxon>Lamiales</taxon>
        <taxon>Oleaceae</taxon>
        <taxon>Oleeae</taxon>
        <taxon>Fraxinus</taxon>
    </lineage>
</organism>
<evidence type="ECO:0000313" key="2">
    <source>
        <dbReference type="Proteomes" id="UP000834106"/>
    </source>
</evidence>
<keyword evidence="2" id="KW-1185">Reference proteome</keyword>
<sequence>MPPSKDKDMDGDFFMSPSLDGDNFALWTTKPARILLERWFAQTQKLEEQIGKDPHSPLVTKLVHNIRPNEWTKLSGNDVGEFHYKYYPVEAELVEQEIAEFSVA</sequence>
<name>A0AAD2A8K7_9LAMI</name>
<evidence type="ECO:0000313" key="1">
    <source>
        <dbReference type="EMBL" id="CAI9782899.1"/>
    </source>
</evidence>
<protein>
    <submittedName>
        <fullName evidence="1">Uncharacterized protein</fullName>
    </submittedName>
</protein>
<accession>A0AAD2A8K7</accession>
<gene>
    <name evidence="1" type="ORF">FPE_LOCUS30329</name>
</gene>